<organism evidence="2 3">
    <name type="scientific">Gonium pectorale</name>
    <name type="common">Green alga</name>
    <dbReference type="NCBI Taxonomy" id="33097"/>
    <lineage>
        <taxon>Eukaryota</taxon>
        <taxon>Viridiplantae</taxon>
        <taxon>Chlorophyta</taxon>
        <taxon>core chlorophytes</taxon>
        <taxon>Chlorophyceae</taxon>
        <taxon>CS clade</taxon>
        <taxon>Chlamydomonadales</taxon>
        <taxon>Volvocaceae</taxon>
        <taxon>Gonium</taxon>
    </lineage>
</organism>
<keyword evidence="3" id="KW-1185">Reference proteome</keyword>
<dbReference type="Proteomes" id="UP000075714">
    <property type="component" value="Unassembled WGS sequence"/>
</dbReference>
<accession>A0A150G646</accession>
<reference evidence="3" key="1">
    <citation type="journal article" date="2016" name="Nat. Commun.">
        <title>The Gonium pectorale genome demonstrates co-option of cell cycle regulation during the evolution of multicellularity.</title>
        <authorList>
            <person name="Hanschen E.R."/>
            <person name="Marriage T.N."/>
            <person name="Ferris P.J."/>
            <person name="Hamaji T."/>
            <person name="Toyoda A."/>
            <person name="Fujiyama A."/>
            <person name="Neme R."/>
            <person name="Noguchi H."/>
            <person name="Minakuchi Y."/>
            <person name="Suzuki M."/>
            <person name="Kawai-Toyooka H."/>
            <person name="Smith D.R."/>
            <person name="Sparks H."/>
            <person name="Anderson J."/>
            <person name="Bakaric R."/>
            <person name="Luria V."/>
            <person name="Karger A."/>
            <person name="Kirschner M.W."/>
            <person name="Durand P.M."/>
            <person name="Michod R.E."/>
            <person name="Nozaki H."/>
            <person name="Olson B.J."/>
        </authorList>
    </citation>
    <scope>NUCLEOTIDE SEQUENCE [LARGE SCALE GENOMIC DNA]</scope>
    <source>
        <strain evidence="3">NIES-2863</strain>
    </source>
</reference>
<dbReference type="PANTHER" id="PTHR12393:SF6">
    <property type="entry name" value="SPHINGOMYELIN PHOSPHODIESTERASE 2"/>
    <property type="match status" value="1"/>
</dbReference>
<comment type="caution">
    <text evidence="2">The sequence shown here is derived from an EMBL/GenBank/DDBJ whole genome shotgun (WGS) entry which is preliminary data.</text>
</comment>
<dbReference type="AlphaFoldDB" id="A0A150G646"/>
<evidence type="ECO:0000256" key="1">
    <source>
        <dbReference type="SAM" id="MobiDB-lite"/>
    </source>
</evidence>
<gene>
    <name evidence="2" type="ORF">GPECTOR_56g390</name>
</gene>
<dbReference type="PANTHER" id="PTHR12393">
    <property type="entry name" value="SPHINGOMYELIN PHOSPHODIESTERASE RELATED"/>
    <property type="match status" value="1"/>
</dbReference>
<dbReference type="GO" id="GO:0030149">
    <property type="term" value="P:sphingolipid catabolic process"/>
    <property type="evidence" value="ECO:0007669"/>
    <property type="project" value="TreeGrafter"/>
</dbReference>
<protein>
    <recommendedName>
        <fullName evidence="4">Ankyrin repeat domain-containing protein</fullName>
    </recommendedName>
</protein>
<feature type="region of interest" description="Disordered" evidence="1">
    <location>
        <begin position="237"/>
        <end position="261"/>
    </location>
</feature>
<evidence type="ECO:0000313" key="3">
    <source>
        <dbReference type="Proteomes" id="UP000075714"/>
    </source>
</evidence>
<dbReference type="GO" id="GO:0004620">
    <property type="term" value="F:phospholipase activity"/>
    <property type="evidence" value="ECO:0007669"/>
    <property type="project" value="TreeGrafter"/>
</dbReference>
<dbReference type="SUPFAM" id="SSF140860">
    <property type="entry name" value="Pseudo ankyrin repeat-like"/>
    <property type="match status" value="1"/>
</dbReference>
<evidence type="ECO:0000313" key="2">
    <source>
        <dbReference type="EMBL" id="KXZ45294.1"/>
    </source>
</evidence>
<proteinExistence type="predicted"/>
<sequence>MDASVLMPDTMLGSGTSPTHIWIPGIVERIACFLPRNEAACCLRVVDKATAAMLQTPTFTTVRLSEPVPHHAFSWRWGRPGAMRDLTMARRRELLRLTAASGDTANLALAARVAGCPPTKEVAEAAGKSGQLGSVLLLEELGCDMDNALRGAAAGGHLALCEELVCRGCSSYEAFESALEAAEGGHLAVVDSMVQLCAPVMEPGTVYAWSLVARIATGCDLATLQRFFREWTIASANDQGDQDDQGNQEDQGNQDDEEEDSREYVLMCAAGSPTPDWRAKVEWLEAQGFARSWHAFSAAVEEPDAVERLEWLIRRGYPCGPEFAAGAALAGNADAVLYVATRAAPDDWDCSGSTDEAACLGHLSVLQALHAAGRRFDVSGASRMAAGSGHLHVLAWLVEALGLDAVPLDEELFEAAAGSGSVELMAWLRERGCPWGGRAYKAAVESGCEAALEWLAERGCPMPADGSPFLSAANHLGATVGTELMERLWRLGCPWGPVGHVFNACIAGGGGLSVLTWLAAVGCPVDWCAAVAAAEAEAGTGRSEEPKPLRDRQRVLTWVRSEAGRRQA</sequence>
<dbReference type="GO" id="GO:0016020">
    <property type="term" value="C:membrane"/>
    <property type="evidence" value="ECO:0007669"/>
    <property type="project" value="TreeGrafter"/>
</dbReference>
<feature type="compositionally biased region" description="Acidic residues" evidence="1">
    <location>
        <begin position="240"/>
        <end position="261"/>
    </location>
</feature>
<evidence type="ECO:0008006" key="4">
    <source>
        <dbReference type="Google" id="ProtNLM"/>
    </source>
</evidence>
<dbReference type="Gene3D" id="1.25.40.20">
    <property type="entry name" value="Ankyrin repeat-containing domain"/>
    <property type="match status" value="1"/>
</dbReference>
<dbReference type="GO" id="GO:0005783">
    <property type="term" value="C:endoplasmic reticulum"/>
    <property type="evidence" value="ECO:0007669"/>
    <property type="project" value="TreeGrafter"/>
</dbReference>
<dbReference type="GO" id="GO:0046513">
    <property type="term" value="P:ceramide biosynthetic process"/>
    <property type="evidence" value="ECO:0007669"/>
    <property type="project" value="TreeGrafter"/>
</dbReference>
<dbReference type="InterPro" id="IPR036770">
    <property type="entry name" value="Ankyrin_rpt-contain_sf"/>
</dbReference>
<dbReference type="GO" id="GO:0071944">
    <property type="term" value="C:cell periphery"/>
    <property type="evidence" value="ECO:0007669"/>
    <property type="project" value="TreeGrafter"/>
</dbReference>
<dbReference type="EMBL" id="LSYV01000057">
    <property type="protein sequence ID" value="KXZ45294.1"/>
    <property type="molecule type" value="Genomic_DNA"/>
</dbReference>
<name>A0A150G646_GONPE</name>